<organism evidence="4 5">
    <name type="scientific">Splendidivirga corallicola</name>
    <dbReference type="NCBI Taxonomy" id="3051826"/>
    <lineage>
        <taxon>Bacteria</taxon>
        <taxon>Pseudomonadati</taxon>
        <taxon>Bacteroidota</taxon>
        <taxon>Cytophagia</taxon>
        <taxon>Cytophagales</taxon>
        <taxon>Splendidivirgaceae</taxon>
        <taxon>Splendidivirga</taxon>
    </lineage>
</organism>
<sequence>MGKINAFKETFTTIVLTFIMIHGAPVIANMPERPGDVKSTFNVKNTFENLACTTPTGLFVLGIAQSQATLTWRSVSGVSNYNVRYKETSASGWTTQNVAGTNLLVVRGLTPSTQYEFQVRANCSSESSPFSASYIFTTVAVSCAVPTGLTADNITEDEATLSWNAVFNAETYQVRIRAVGATNWDTFMPFFNSFHATGLTPGVTYEFQVRTNCLIDNSNFSPSEFFTTILPDQCQIPEGLRVSSLSIDLVLFSWDDVFDAQSYDIRLRPVGSTDWDTNNVSLNNFAALGLLASTTYEVQVRTNCSDDSSEFSNSINFTTPDPCTEIPTGLRTTQVTSSQVGLIWNTTPSALTYTARYRVLGTSSWTSSTVSFQVKSFSGLAAGTTYEFQVRTNCAGASFDYSPSLIVTTSAANVCDVPNGLFVMGLASNQATLIWSSIESAVSYDVRYKALSASSWTTSNVAGTNLLVVTNLVSSTQYEFQVRNNCSFGSSEFSSSRNFTTLSAPATNCTATVSTFPYYESFENGTGYWQQSTSDDFDWTEGSGGTPSRRTGPSSAYDGSEYLYVESSNPNNPNKTTILNGPCYNIGSNSTNFQFNYHMYGSSRMGSLTLEISEDGGNTWTSLWTLAGPQGNQWHSASADLSSYTGNTIQLRFVGKTGNTWRGDIGIDNLVLSTGASLNVAGNNQKATLSNDKQEGFIASSKINLFPNPVRDNLTLLFESNNPGKAKIVVMNILGKKVLERTFSINEGKNDLPLSLKQGLSGHYVLQLHLNAENIITKRFILMR</sequence>
<dbReference type="Pfam" id="PF00041">
    <property type="entry name" value="fn3"/>
    <property type="match status" value="2"/>
</dbReference>
<dbReference type="InterPro" id="IPR000998">
    <property type="entry name" value="MAM_dom"/>
</dbReference>
<dbReference type="CDD" id="cd00063">
    <property type="entry name" value="FN3"/>
    <property type="match status" value="5"/>
</dbReference>
<dbReference type="InterPro" id="IPR051560">
    <property type="entry name" value="MAM_domain-containing"/>
</dbReference>
<dbReference type="Pfam" id="PF00629">
    <property type="entry name" value="MAM"/>
    <property type="match status" value="1"/>
</dbReference>
<feature type="domain" description="Fibronectin type-III" evidence="3">
    <location>
        <begin position="54"/>
        <end position="141"/>
    </location>
</feature>
<feature type="domain" description="Fibronectin type-III" evidence="3">
    <location>
        <begin position="236"/>
        <end position="322"/>
    </location>
</feature>
<dbReference type="InterPro" id="IPR013320">
    <property type="entry name" value="ConA-like_dom_sf"/>
</dbReference>
<dbReference type="NCBIfam" id="TIGR04183">
    <property type="entry name" value="Por_Secre_tail"/>
    <property type="match status" value="1"/>
</dbReference>
<comment type="caution">
    <text evidence="4">The sequence shown here is derived from an EMBL/GenBank/DDBJ whole genome shotgun (WGS) entry which is preliminary data.</text>
</comment>
<name>A0ABT8KR45_9BACT</name>
<dbReference type="SUPFAM" id="SSF49899">
    <property type="entry name" value="Concanavalin A-like lectins/glucanases"/>
    <property type="match status" value="1"/>
</dbReference>
<evidence type="ECO:0000259" key="2">
    <source>
        <dbReference type="PROSITE" id="PS50060"/>
    </source>
</evidence>
<protein>
    <submittedName>
        <fullName evidence="4">Fibronectin type III domain-containing protein</fullName>
    </submittedName>
</protein>
<evidence type="ECO:0000256" key="1">
    <source>
        <dbReference type="SAM" id="MobiDB-lite"/>
    </source>
</evidence>
<dbReference type="PANTHER" id="PTHR23282:SF101">
    <property type="entry name" value="MAM DOMAIN-CONTAINING PROTEIN"/>
    <property type="match status" value="1"/>
</dbReference>
<reference evidence="4" key="1">
    <citation type="submission" date="2023-06" db="EMBL/GenBank/DDBJ databases">
        <title>Genomic of Parafulvivirga corallium.</title>
        <authorList>
            <person name="Wang G."/>
        </authorList>
    </citation>
    <scope>NUCLEOTIDE SEQUENCE</scope>
    <source>
        <strain evidence="4">BMA10</strain>
    </source>
</reference>
<dbReference type="Proteomes" id="UP001172082">
    <property type="component" value="Unassembled WGS sequence"/>
</dbReference>
<dbReference type="InterPro" id="IPR026444">
    <property type="entry name" value="Secre_tail"/>
</dbReference>
<feature type="domain" description="MAM" evidence="2">
    <location>
        <begin position="521"/>
        <end position="680"/>
    </location>
</feature>
<feature type="domain" description="Fibronectin type-III" evidence="3">
    <location>
        <begin position="417"/>
        <end position="504"/>
    </location>
</feature>
<feature type="domain" description="Fibronectin type-III" evidence="3">
    <location>
        <begin position="145"/>
        <end position="232"/>
    </location>
</feature>
<accession>A0ABT8KR45</accession>
<feature type="domain" description="Fibronectin type-III" evidence="3">
    <location>
        <begin position="326"/>
        <end position="412"/>
    </location>
</feature>
<dbReference type="PROSITE" id="PS50060">
    <property type="entry name" value="MAM_2"/>
    <property type="match status" value="1"/>
</dbReference>
<dbReference type="Gene3D" id="2.60.40.10">
    <property type="entry name" value="Immunoglobulins"/>
    <property type="match status" value="5"/>
</dbReference>
<evidence type="ECO:0000313" key="4">
    <source>
        <dbReference type="EMBL" id="MDN5203221.1"/>
    </source>
</evidence>
<gene>
    <name evidence="4" type="ORF">QQ008_17660</name>
</gene>
<evidence type="ECO:0000313" key="5">
    <source>
        <dbReference type="Proteomes" id="UP001172082"/>
    </source>
</evidence>
<dbReference type="InterPro" id="IPR013783">
    <property type="entry name" value="Ig-like_fold"/>
</dbReference>
<dbReference type="EMBL" id="JAUJEA010000006">
    <property type="protein sequence ID" value="MDN5203221.1"/>
    <property type="molecule type" value="Genomic_DNA"/>
</dbReference>
<keyword evidence="5" id="KW-1185">Reference proteome</keyword>
<evidence type="ECO:0000259" key="3">
    <source>
        <dbReference type="PROSITE" id="PS50853"/>
    </source>
</evidence>
<dbReference type="Pfam" id="PF18962">
    <property type="entry name" value="Por_Secre_tail"/>
    <property type="match status" value="1"/>
</dbReference>
<dbReference type="SMART" id="SM00137">
    <property type="entry name" value="MAM"/>
    <property type="match status" value="1"/>
</dbReference>
<proteinExistence type="predicted"/>
<dbReference type="InterPro" id="IPR036116">
    <property type="entry name" value="FN3_sf"/>
</dbReference>
<dbReference type="RefSeq" id="WP_346753244.1">
    <property type="nucleotide sequence ID" value="NZ_JAUJEA010000006.1"/>
</dbReference>
<dbReference type="PROSITE" id="PS50853">
    <property type="entry name" value="FN3"/>
    <property type="match status" value="5"/>
</dbReference>
<dbReference type="InterPro" id="IPR003961">
    <property type="entry name" value="FN3_dom"/>
</dbReference>
<dbReference type="CDD" id="cd06263">
    <property type="entry name" value="MAM"/>
    <property type="match status" value="1"/>
</dbReference>
<dbReference type="PANTHER" id="PTHR23282">
    <property type="entry name" value="APICAL ENDOSOMAL GLYCOPROTEIN PRECURSOR"/>
    <property type="match status" value="1"/>
</dbReference>
<dbReference type="SMART" id="SM00060">
    <property type="entry name" value="FN3"/>
    <property type="match status" value="5"/>
</dbReference>
<dbReference type="Gene3D" id="2.60.120.200">
    <property type="match status" value="1"/>
</dbReference>
<feature type="region of interest" description="Disordered" evidence="1">
    <location>
        <begin position="536"/>
        <end position="555"/>
    </location>
</feature>
<dbReference type="SUPFAM" id="SSF49265">
    <property type="entry name" value="Fibronectin type III"/>
    <property type="match status" value="3"/>
</dbReference>